<sequence>MITQTSLTTAFYDDPFERPSTPPDSPLRDTFCPKEVTHLHHIAPPPGIEPAKDCRGHPLELDETNTNTNTNAVLHRAKPQVPPKPRELDFFVSNGHVLPRHRSGGSITEYTAQFPTQHLARHQACLHQREFCLRFDDTDDLNKTCCHHRHETLYKHELRGGVPVEIFTHTCEISHPGTAQEQQEEEEDTLKVHE</sequence>
<comment type="caution">
    <text evidence="2">The sequence shown here is derived from an EMBL/GenBank/DDBJ whole genome shotgun (WGS) entry which is preliminary data.</text>
</comment>
<feature type="region of interest" description="Disordered" evidence="1">
    <location>
        <begin position="1"/>
        <end position="29"/>
    </location>
</feature>
<reference evidence="2 3" key="1">
    <citation type="submission" date="2013-03" db="EMBL/GenBank/DDBJ databases">
        <title>The Genome Sequence of Capronia coronata CBS 617.96.</title>
        <authorList>
            <consortium name="The Broad Institute Genomics Platform"/>
            <person name="Cuomo C."/>
            <person name="de Hoog S."/>
            <person name="Gorbushina A."/>
            <person name="Walker B."/>
            <person name="Young S.K."/>
            <person name="Zeng Q."/>
            <person name="Gargeya S."/>
            <person name="Fitzgerald M."/>
            <person name="Haas B."/>
            <person name="Abouelleil A."/>
            <person name="Allen A.W."/>
            <person name="Alvarado L."/>
            <person name="Arachchi H.M."/>
            <person name="Berlin A.M."/>
            <person name="Chapman S.B."/>
            <person name="Gainer-Dewar J."/>
            <person name="Goldberg J."/>
            <person name="Griggs A."/>
            <person name="Gujja S."/>
            <person name="Hansen M."/>
            <person name="Howarth C."/>
            <person name="Imamovic A."/>
            <person name="Ireland A."/>
            <person name="Larimer J."/>
            <person name="McCowan C."/>
            <person name="Murphy C."/>
            <person name="Pearson M."/>
            <person name="Poon T.W."/>
            <person name="Priest M."/>
            <person name="Roberts A."/>
            <person name="Saif S."/>
            <person name="Shea T."/>
            <person name="Sisk P."/>
            <person name="Sykes S."/>
            <person name="Wortman J."/>
            <person name="Nusbaum C."/>
            <person name="Birren B."/>
        </authorList>
    </citation>
    <scope>NUCLEOTIDE SEQUENCE [LARGE SCALE GENOMIC DNA]</scope>
    <source>
        <strain evidence="2 3">CBS 617.96</strain>
    </source>
</reference>
<evidence type="ECO:0000313" key="2">
    <source>
        <dbReference type="EMBL" id="EXJ88280.1"/>
    </source>
</evidence>
<accession>W9YF23</accession>
<dbReference type="HOGENOM" id="CLU_1283257_0_0_1"/>
<dbReference type="AlphaFoldDB" id="W9YF23"/>
<protein>
    <submittedName>
        <fullName evidence="2">Uncharacterized protein</fullName>
    </submittedName>
</protein>
<dbReference type="GeneID" id="19160085"/>
<dbReference type="RefSeq" id="XP_007724286.1">
    <property type="nucleotide sequence ID" value="XM_007726096.1"/>
</dbReference>
<gene>
    <name evidence="2" type="ORF">A1O1_05210</name>
</gene>
<proteinExistence type="predicted"/>
<organism evidence="2 3">
    <name type="scientific">Capronia coronata CBS 617.96</name>
    <dbReference type="NCBI Taxonomy" id="1182541"/>
    <lineage>
        <taxon>Eukaryota</taxon>
        <taxon>Fungi</taxon>
        <taxon>Dikarya</taxon>
        <taxon>Ascomycota</taxon>
        <taxon>Pezizomycotina</taxon>
        <taxon>Eurotiomycetes</taxon>
        <taxon>Chaetothyriomycetidae</taxon>
        <taxon>Chaetothyriales</taxon>
        <taxon>Herpotrichiellaceae</taxon>
        <taxon>Capronia</taxon>
    </lineage>
</organism>
<name>W9YF23_9EURO</name>
<evidence type="ECO:0000313" key="3">
    <source>
        <dbReference type="Proteomes" id="UP000019484"/>
    </source>
</evidence>
<dbReference type="OrthoDB" id="4120804at2759"/>
<dbReference type="Proteomes" id="UP000019484">
    <property type="component" value="Unassembled WGS sequence"/>
</dbReference>
<feature type="non-terminal residue" evidence="2">
    <location>
        <position position="194"/>
    </location>
</feature>
<keyword evidence="3" id="KW-1185">Reference proteome</keyword>
<feature type="region of interest" description="Disordered" evidence="1">
    <location>
        <begin position="174"/>
        <end position="194"/>
    </location>
</feature>
<dbReference type="EMBL" id="AMWN01000004">
    <property type="protein sequence ID" value="EXJ88280.1"/>
    <property type="molecule type" value="Genomic_DNA"/>
</dbReference>
<evidence type="ECO:0000256" key="1">
    <source>
        <dbReference type="SAM" id="MobiDB-lite"/>
    </source>
</evidence>